<dbReference type="GO" id="GO:0005524">
    <property type="term" value="F:ATP binding"/>
    <property type="evidence" value="ECO:0007669"/>
    <property type="project" value="UniProtKB-KW"/>
</dbReference>
<keyword evidence="2 7" id="KW-0812">Transmembrane</keyword>
<evidence type="ECO:0000313" key="10">
    <source>
        <dbReference type="EMBL" id="MCF2562684.1"/>
    </source>
</evidence>
<evidence type="ECO:0000259" key="9">
    <source>
        <dbReference type="PROSITE" id="PS50929"/>
    </source>
</evidence>
<feature type="transmembrane region" description="Helical" evidence="7">
    <location>
        <begin position="130"/>
        <end position="151"/>
    </location>
</feature>
<evidence type="ECO:0000256" key="3">
    <source>
        <dbReference type="ARBA" id="ARBA00022741"/>
    </source>
</evidence>
<gene>
    <name evidence="10" type="ORF">I6E12_00945</name>
</gene>
<dbReference type="Pfam" id="PF00005">
    <property type="entry name" value="ABC_tran"/>
    <property type="match status" value="1"/>
</dbReference>
<evidence type="ECO:0000256" key="7">
    <source>
        <dbReference type="SAM" id="Phobius"/>
    </source>
</evidence>
<comment type="subcellular location">
    <subcellularLocation>
        <location evidence="1">Cell membrane</location>
        <topology evidence="1">Multi-pass membrane protein</topology>
    </subcellularLocation>
</comment>
<evidence type="ECO:0000256" key="6">
    <source>
        <dbReference type="ARBA" id="ARBA00023136"/>
    </source>
</evidence>
<feature type="transmembrane region" description="Helical" evidence="7">
    <location>
        <begin position="244"/>
        <end position="265"/>
    </location>
</feature>
<dbReference type="Pfam" id="PF00664">
    <property type="entry name" value="ABC_membrane"/>
    <property type="match status" value="1"/>
</dbReference>
<dbReference type="EMBL" id="JADYTN010000001">
    <property type="protein sequence ID" value="MCF2562684.1"/>
    <property type="molecule type" value="Genomic_DNA"/>
</dbReference>
<dbReference type="CDD" id="cd07346">
    <property type="entry name" value="ABC_6TM_exporters"/>
    <property type="match status" value="1"/>
</dbReference>
<organism evidence="10 11">
    <name type="scientific">Xylanibacter brevis</name>
    <dbReference type="NCBI Taxonomy" id="83231"/>
    <lineage>
        <taxon>Bacteria</taxon>
        <taxon>Pseudomonadati</taxon>
        <taxon>Bacteroidota</taxon>
        <taxon>Bacteroidia</taxon>
        <taxon>Bacteroidales</taxon>
        <taxon>Prevotellaceae</taxon>
        <taxon>Xylanibacter</taxon>
    </lineage>
</organism>
<dbReference type="InterPro" id="IPR003439">
    <property type="entry name" value="ABC_transporter-like_ATP-bd"/>
</dbReference>
<dbReference type="InterPro" id="IPR039421">
    <property type="entry name" value="Type_1_exporter"/>
</dbReference>
<dbReference type="RefSeq" id="WP_301637283.1">
    <property type="nucleotide sequence ID" value="NZ_JADYTN010000001.1"/>
</dbReference>
<evidence type="ECO:0000256" key="5">
    <source>
        <dbReference type="ARBA" id="ARBA00022989"/>
    </source>
</evidence>
<accession>A0ABS9CEM3</accession>
<keyword evidence="5 7" id="KW-1133">Transmembrane helix</keyword>
<dbReference type="SMART" id="SM00382">
    <property type="entry name" value="AAA"/>
    <property type="match status" value="1"/>
</dbReference>
<evidence type="ECO:0000259" key="8">
    <source>
        <dbReference type="PROSITE" id="PS50893"/>
    </source>
</evidence>
<dbReference type="InterPro" id="IPR027417">
    <property type="entry name" value="P-loop_NTPase"/>
</dbReference>
<keyword evidence="4 10" id="KW-0067">ATP-binding</keyword>
<feature type="domain" description="ABC transmembrane type-1" evidence="9">
    <location>
        <begin position="22"/>
        <end position="299"/>
    </location>
</feature>
<dbReference type="InterPro" id="IPR003593">
    <property type="entry name" value="AAA+_ATPase"/>
</dbReference>
<keyword evidence="6 7" id="KW-0472">Membrane</keyword>
<feature type="domain" description="ABC transporter" evidence="8">
    <location>
        <begin position="334"/>
        <end position="541"/>
    </location>
</feature>
<proteinExistence type="predicted"/>
<dbReference type="PROSITE" id="PS50893">
    <property type="entry name" value="ABC_TRANSPORTER_2"/>
    <property type="match status" value="1"/>
</dbReference>
<dbReference type="InterPro" id="IPR036640">
    <property type="entry name" value="ABC1_TM_sf"/>
</dbReference>
<evidence type="ECO:0000256" key="2">
    <source>
        <dbReference type="ARBA" id="ARBA00022692"/>
    </source>
</evidence>
<dbReference type="Gene3D" id="3.40.50.300">
    <property type="entry name" value="P-loop containing nucleotide triphosphate hydrolases"/>
    <property type="match status" value="1"/>
</dbReference>
<sequence>MKYARWFIDNSRGIRLNILVRIMAGLLQTGLALCVVWLSKRLIDDVAMRGTMSEMAVQALLIAAAVVAGVSIRQLNQYLANKAFIKKVAELRLAIFSQLFNRRLFEANDIHSGDVTSRMAKDIDAVSETLAVQLPQVVVMTIQLVGAFLLMRWFDSRLAWALILITPLAIIIGKYISHRLKRITLSIREDESRIMARIQESVELNVVLRALQGERWMQDRVEELQDRQTANYIRRSRFMVFSRFALGCTFGLGYMLAFVWGAYGLRTGAITFGVMTSFLQLVGQIQQPILSLLGAFPSIIYSTASIDRLKEMEHGEEKQSCDGEDITTRTLLGIRMDNVTFRYAKGDREVMSNFSHDFHPGTKTAILGTTGAGKTTLFRLILNFIQPDSGEVTFYGNGFTHAADKSLRKNVVFVPQGNTLISGTIRNNLLMAKPDASDEELHTALHTSCADFVFDLPQGIDTVLSEHGGGLSEGQAQRIAIARGLLRPGAVFLLDEISSALDEDTERALFSRLFATRPSTTILLITHRKKVASLCDERLEI</sequence>
<keyword evidence="11" id="KW-1185">Reference proteome</keyword>
<dbReference type="PANTHER" id="PTHR24221:SF654">
    <property type="entry name" value="ATP-BINDING CASSETTE SUB-FAMILY B MEMBER 6"/>
    <property type="match status" value="1"/>
</dbReference>
<keyword evidence="3" id="KW-0547">Nucleotide-binding</keyword>
<dbReference type="Gene3D" id="1.20.1560.10">
    <property type="entry name" value="ABC transporter type 1, transmembrane domain"/>
    <property type="match status" value="1"/>
</dbReference>
<name>A0ABS9CEM3_9BACT</name>
<dbReference type="SUPFAM" id="SSF90123">
    <property type="entry name" value="ABC transporter transmembrane region"/>
    <property type="match status" value="1"/>
</dbReference>
<protein>
    <submittedName>
        <fullName evidence="10">ABC transporter ATP-binding protein</fullName>
    </submittedName>
</protein>
<dbReference type="SUPFAM" id="SSF52540">
    <property type="entry name" value="P-loop containing nucleoside triphosphate hydrolases"/>
    <property type="match status" value="1"/>
</dbReference>
<evidence type="ECO:0000313" key="11">
    <source>
        <dbReference type="Proteomes" id="UP001200470"/>
    </source>
</evidence>
<feature type="transmembrane region" description="Helical" evidence="7">
    <location>
        <begin position="157"/>
        <end position="176"/>
    </location>
</feature>
<dbReference type="PROSITE" id="PS50929">
    <property type="entry name" value="ABC_TM1F"/>
    <property type="match status" value="1"/>
</dbReference>
<evidence type="ECO:0000256" key="4">
    <source>
        <dbReference type="ARBA" id="ARBA00022840"/>
    </source>
</evidence>
<feature type="transmembrane region" description="Helical" evidence="7">
    <location>
        <begin position="55"/>
        <end position="72"/>
    </location>
</feature>
<dbReference type="InterPro" id="IPR011527">
    <property type="entry name" value="ABC1_TM_dom"/>
</dbReference>
<dbReference type="Proteomes" id="UP001200470">
    <property type="component" value="Unassembled WGS sequence"/>
</dbReference>
<feature type="transmembrane region" description="Helical" evidence="7">
    <location>
        <begin position="20"/>
        <end position="39"/>
    </location>
</feature>
<reference evidence="10 11" key="1">
    <citation type="submission" date="2020-12" db="EMBL/GenBank/DDBJ databases">
        <title>Whole genome sequences of gut porcine anaerobes.</title>
        <authorList>
            <person name="Kubasova T."/>
            <person name="Jahodarova E."/>
            <person name="Rychlik I."/>
        </authorList>
    </citation>
    <scope>NUCLEOTIDE SEQUENCE [LARGE SCALE GENOMIC DNA]</scope>
    <source>
        <strain evidence="10 11">An925</strain>
    </source>
</reference>
<comment type="caution">
    <text evidence="10">The sequence shown here is derived from an EMBL/GenBank/DDBJ whole genome shotgun (WGS) entry which is preliminary data.</text>
</comment>
<dbReference type="PANTHER" id="PTHR24221">
    <property type="entry name" value="ATP-BINDING CASSETTE SUB-FAMILY B"/>
    <property type="match status" value="1"/>
</dbReference>
<evidence type="ECO:0000256" key="1">
    <source>
        <dbReference type="ARBA" id="ARBA00004651"/>
    </source>
</evidence>